<dbReference type="AlphaFoldDB" id="A0A2N7S2D0"/>
<feature type="transmembrane region" description="Helical" evidence="2">
    <location>
        <begin position="112"/>
        <end position="130"/>
    </location>
</feature>
<comment type="caution">
    <text evidence="3">The sequence shown here is derived from an EMBL/GenBank/DDBJ whole genome shotgun (WGS) entry which is preliminary data.</text>
</comment>
<name>A0A2N7S2D0_9MICC</name>
<evidence type="ECO:0000256" key="1">
    <source>
        <dbReference type="SAM" id="MobiDB-lite"/>
    </source>
</evidence>
<evidence type="ECO:0000313" key="4">
    <source>
        <dbReference type="Proteomes" id="UP000235739"/>
    </source>
</evidence>
<feature type="compositionally biased region" description="Polar residues" evidence="1">
    <location>
        <begin position="188"/>
        <end position="198"/>
    </location>
</feature>
<evidence type="ECO:0000256" key="2">
    <source>
        <dbReference type="SAM" id="Phobius"/>
    </source>
</evidence>
<keyword evidence="2" id="KW-1133">Transmembrane helix</keyword>
<keyword evidence="2" id="KW-0812">Transmembrane</keyword>
<gene>
    <name evidence="3" type="ORF">CIK84_01275</name>
</gene>
<proteinExistence type="predicted"/>
<feature type="region of interest" description="Disordered" evidence="1">
    <location>
        <begin position="163"/>
        <end position="198"/>
    </location>
</feature>
<sequence length="198" mass="21892">MPGPEQARLPSLAWAITGQLTTGAIKCLIALVLAWICSWWITLDTDFGRIALCLVISSIVSEIVGAIIARPMVLKEGRSNPGGVPFAVLPFTAGLVISFVASYALTGSMHDSLLAASLIAVCNAAEIFWLKLWEKGPTPEEEQARFSEFKAMTKEHFADDVAQIKSRARDKTREKYYRKKARQEAKSNQRNYQSDENS</sequence>
<dbReference type="RefSeq" id="WP_102597319.1">
    <property type="nucleotide sequence ID" value="NZ_JBQQMN010000002.1"/>
</dbReference>
<organism evidence="3 4">
    <name type="scientific">Glutamicibacter arilaitensis</name>
    <dbReference type="NCBI Taxonomy" id="256701"/>
    <lineage>
        <taxon>Bacteria</taxon>
        <taxon>Bacillati</taxon>
        <taxon>Actinomycetota</taxon>
        <taxon>Actinomycetes</taxon>
        <taxon>Micrococcales</taxon>
        <taxon>Micrococcaceae</taxon>
        <taxon>Glutamicibacter</taxon>
    </lineage>
</organism>
<feature type="transmembrane region" description="Helical" evidence="2">
    <location>
        <begin position="47"/>
        <end position="69"/>
    </location>
</feature>
<reference evidence="3 4" key="1">
    <citation type="journal article" date="2017" name="Elife">
        <title>Extensive horizontal gene transfer in cheese-associated bacteria.</title>
        <authorList>
            <person name="Bonham K.S."/>
            <person name="Wolfe B.E."/>
            <person name="Dutton R.J."/>
        </authorList>
    </citation>
    <scope>NUCLEOTIDE SEQUENCE [LARGE SCALE GENOMIC DNA]</scope>
    <source>
        <strain evidence="3 4">JB182</strain>
    </source>
</reference>
<protein>
    <submittedName>
        <fullName evidence="3">Uncharacterized protein</fullName>
    </submittedName>
</protein>
<accession>A0A2N7S2D0</accession>
<dbReference type="EMBL" id="PNQX01000001">
    <property type="protein sequence ID" value="PMQ20284.1"/>
    <property type="molecule type" value="Genomic_DNA"/>
</dbReference>
<dbReference type="Proteomes" id="UP000235739">
    <property type="component" value="Unassembled WGS sequence"/>
</dbReference>
<feature type="transmembrane region" description="Helical" evidence="2">
    <location>
        <begin position="12"/>
        <end position="41"/>
    </location>
</feature>
<feature type="transmembrane region" description="Helical" evidence="2">
    <location>
        <begin position="81"/>
        <end position="106"/>
    </location>
</feature>
<keyword evidence="2" id="KW-0472">Membrane</keyword>
<evidence type="ECO:0000313" key="3">
    <source>
        <dbReference type="EMBL" id="PMQ20284.1"/>
    </source>
</evidence>